<dbReference type="OrthoDB" id="9814602at2"/>
<reference evidence="4" key="2">
    <citation type="submission" date="2012-03" db="EMBL/GenBank/DDBJ databases">
        <title>The complete genome sequence of the pioneer microbe on fresh volcanic deposit, Leptospirillum ferrooxidans strain C2-3.</title>
        <authorList>
            <person name="Fujimura R."/>
            <person name="Sato Y."/>
            <person name="Nishizawa T."/>
            <person name="Nanba K."/>
            <person name="Oshima K."/>
            <person name="Hattori M."/>
            <person name="Kamijo T."/>
            <person name="Ohta H."/>
        </authorList>
    </citation>
    <scope>NUCLEOTIDE SEQUENCE [LARGE SCALE GENOMIC DNA]</scope>
    <source>
        <strain evidence="4">C2-3</strain>
    </source>
</reference>
<dbReference type="STRING" id="1162668.LFE_1081"/>
<gene>
    <name evidence="3" type="ordered locus">LFE_1081</name>
</gene>
<evidence type="ECO:0008006" key="5">
    <source>
        <dbReference type="Google" id="ProtNLM"/>
    </source>
</evidence>
<feature type="transmembrane region" description="Helical" evidence="2">
    <location>
        <begin position="227"/>
        <end position="252"/>
    </location>
</feature>
<organism evidence="3 4">
    <name type="scientific">Leptospirillum ferrooxidans (strain C2-3)</name>
    <dbReference type="NCBI Taxonomy" id="1162668"/>
    <lineage>
        <taxon>Bacteria</taxon>
        <taxon>Pseudomonadati</taxon>
        <taxon>Nitrospirota</taxon>
        <taxon>Nitrospiria</taxon>
        <taxon>Nitrospirales</taxon>
        <taxon>Nitrospiraceae</taxon>
        <taxon>Leptospirillum</taxon>
    </lineage>
</organism>
<accession>I0INC5</accession>
<proteinExistence type="predicted"/>
<sequence>MGQGGCQGTPGQEGILLFQDSTTIPCVLSPVHDQVLLVARVLLMMTIPIATLMLWGKLRDGKPIFGNLVQIVLVFMVMIGYAMFFTDGVSLVGAIADRLYPSNLILDFYETIWSQNLIPGKVGSFVSILSDPMGIIYILLLDLLKVLVFLFTLVRYALLSFLYVIGPLLCAVAVIPGMFFLLAQWARNTLEVAMWLLLHNIFIAIFASISLYQALNPAGPMTAFGNRVLSIGVILVLVMMFLFVPILTHLLMDKSYEGIGSFVGPQASMAGKRMLEESVLRPLVKGELPFGVGEMKIGKVEKDIGQGRRVYKKSQLRLGPYTFTSLLWNRKPKDESASGEATKAPKTRKSAKKTTLADGDAGAAQVKTRSSRTAAKPRAARKVAVSSTPDEILPEKPKARKKKVVSPPEPAS</sequence>
<evidence type="ECO:0000256" key="2">
    <source>
        <dbReference type="SAM" id="Phobius"/>
    </source>
</evidence>
<dbReference type="EMBL" id="AP012342">
    <property type="protein sequence ID" value="BAM06774.1"/>
    <property type="molecule type" value="Genomic_DNA"/>
</dbReference>
<reference evidence="3 4" key="1">
    <citation type="journal article" date="2012" name="J. Bacteriol.">
        <title>Complete Genome Sequence of Leptospirillum ferrooxidans Strain C2-3, Isolated from a Fresh Volcanic Ash Deposit on the Island of Miyake, Japan.</title>
        <authorList>
            <person name="Fujimura R."/>
            <person name="Sato Y."/>
            <person name="Nishizawa T."/>
            <person name="Oshima K."/>
            <person name="Kim S.-W."/>
            <person name="Hattori M."/>
            <person name="Kamijo T."/>
            <person name="Ohta H."/>
        </authorList>
    </citation>
    <scope>NUCLEOTIDE SEQUENCE [LARGE SCALE GENOMIC DNA]</scope>
    <source>
        <strain evidence="3 4">C2-3</strain>
    </source>
</reference>
<protein>
    <recommendedName>
        <fullName evidence="5">TrbL/VirB6 plasmid conjugal transfer protein</fullName>
    </recommendedName>
</protein>
<feature type="transmembrane region" description="Helical" evidence="2">
    <location>
        <begin position="134"/>
        <end position="154"/>
    </location>
</feature>
<evidence type="ECO:0000313" key="3">
    <source>
        <dbReference type="EMBL" id="BAM06774.1"/>
    </source>
</evidence>
<dbReference type="PATRIC" id="fig|1162668.3.peg.1252"/>
<keyword evidence="2" id="KW-0472">Membrane</keyword>
<keyword evidence="2" id="KW-0812">Transmembrane</keyword>
<feature type="transmembrane region" description="Helical" evidence="2">
    <location>
        <begin position="192"/>
        <end position="215"/>
    </location>
</feature>
<dbReference type="RefSeq" id="WP_014449264.1">
    <property type="nucleotide sequence ID" value="NC_017094.1"/>
</dbReference>
<dbReference type="Proteomes" id="UP000007382">
    <property type="component" value="Chromosome"/>
</dbReference>
<name>I0INC5_LEPFC</name>
<keyword evidence="4" id="KW-1185">Reference proteome</keyword>
<feature type="region of interest" description="Disordered" evidence="1">
    <location>
        <begin position="332"/>
        <end position="412"/>
    </location>
</feature>
<evidence type="ECO:0000256" key="1">
    <source>
        <dbReference type="SAM" id="MobiDB-lite"/>
    </source>
</evidence>
<feature type="transmembrane region" description="Helical" evidence="2">
    <location>
        <begin position="37"/>
        <end position="56"/>
    </location>
</feature>
<keyword evidence="2" id="KW-1133">Transmembrane helix</keyword>
<feature type="compositionally biased region" description="Low complexity" evidence="1">
    <location>
        <begin position="371"/>
        <end position="385"/>
    </location>
</feature>
<dbReference type="HOGENOM" id="CLU_670482_0_0_0"/>
<feature type="transmembrane region" description="Helical" evidence="2">
    <location>
        <begin position="161"/>
        <end position="186"/>
    </location>
</feature>
<feature type="transmembrane region" description="Helical" evidence="2">
    <location>
        <begin position="68"/>
        <end position="96"/>
    </location>
</feature>
<evidence type="ECO:0000313" key="4">
    <source>
        <dbReference type="Proteomes" id="UP000007382"/>
    </source>
</evidence>
<dbReference type="AlphaFoldDB" id="I0INC5"/>
<dbReference type="KEGG" id="lfc:LFE_1081"/>